<evidence type="ECO:0008006" key="4">
    <source>
        <dbReference type="Google" id="ProtNLM"/>
    </source>
</evidence>
<evidence type="ECO:0000256" key="1">
    <source>
        <dbReference type="SAM" id="Phobius"/>
    </source>
</evidence>
<dbReference type="Proteomes" id="UP001305779">
    <property type="component" value="Unassembled WGS sequence"/>
</dbReference>
<accession>A0ABR0F517</accession>
<proteinExistence type="predicted"/>
<keyword evidence="1" id="KW-0812">Transmembrane</keyword>
<evidence type="ECO:0000313" key="2">
    <source>
        <dbReference type="EMBL" id="KAK4508450.1"/>
    </source>
</evidence>
<dbReference type="InterPro" id="IPR036514">
    <property type="entry name" value="SGNH_hydro_sf"/>
</dbReference>
<organism evidence="2 3">
    <name type="scientific">Zasmidium cellare</name>
    <name type="common">Wine cellar mold</name>
    <name type="synonym">Racodium cellare</name>
    <dbReference type="NCBI Taxonomy" id="395010"/>
    <lineage>
        <taxon>Eukaryota</taxon>
        <taxon>Fungi</taxon>
        <taxon>Dikarya</taxon>
        <taxon>Ascomycota</taxon>
        <taxon>Pezizomycotina</taxon>
        <taxon>Dothideomycetes</taxon>
        <taxon>Dothideomycetidae</taxon>
        <taxon>Mycosphaerellales</taxon>
        <taxon>Mycosphaerellaceae</taxon>
        <taxon>Zasmidium</taxon>
    </lineage>
</organism>
<dbReference type="Gene3D" id="3.40.50.1110">
    <property type="entry name" value="SGNH hydrolase"/>
    <property type="match status" value="1"/>
</dbReference>
<dbReference type="CDD" id="cd01833">
    <property type="entry name" value="XynB_like"/>
    <property type="match status" value="1"/>
</dbReference>
<protein>
    <recommendedName>
        <fullName evidence="4">SGNH hydrolase-type esterase domain-containing protein</fullName>
    </recommendedName>
</protein>
<keyword evidence="1" id="KW-1133">Transmembrane helix</keyword>
<keyword evidence="1" id="KW-0472">Membrane</keyword>
<keyword evidence="3" id="KW-1185">Reference proteome</keyword>
<gene>
    <name evidence="2" type="ORF">PRZ48_002188</name>
</gene>
<dbReference type="SUPFAM" id="SSF52266">
    <property type="entry name" value="SGNH hydrolase"/>
    <property type="match status" value="1"/>
</dbReference>
<comment type="caution">
    <text evidence="2">The sequence shown here is derived from an EMBL/GenBank/DDBJ whole genome shotgun (WGS) entry which is preliminary data.</text>
</comment>
<feature type="transmembrane region" description="Helical" evidence="1">
    <location>
        <begin position="12"/>
        <end position="31"/>
    </location>
</feature>
<dbReference type="EMBL" id="JAXOVC010000001">
    <property type="protein sequence ID" value="KAK4508450.1"/>
    <property type="molecule type" value="Genomic_DNA"/>
</dbReference>
<name>A0ABR0F517_ZASCE</name>
<reference evidence="2 3" key="1">
    <citation type="journal article" date="2023" name="G3 (Bethesda)">
        <title>A chromosome-level genome assembly of Zasmidium syzygii isolated from banana leaves.</title>
        <authorList>
            <person name="van Westerhoven A.C."/>
            <person name="Mehrabi R."/>
            <person name="Talebi R."/>
            <person name="Steentjes M.B.F."/>
            <person name="Corcolon B."/>
            <person name="Chong P.A."/>
            <person name="Kema G.H.J."/>
            <person name="Seidl M.F."/>
        </authorList>
    </citation>
    <scope>NUCLEOTIDE SEQUENCE [LARGE SCALE GENOMIC DNA]</scope>
    <source>
        <strain evidence="2 3">P124</strain>
    </source>
</reference>
<sequence>MIRLPSIRNRAVIAALVFTAILLLYTGYGWYGPSLHSFQQQRQPPLSAKVDKIPLRLLPLGDSITEGRFGKGNNGYRLSLRNQLLASGYTVDFIGTLSDGEDNPDGEHEGHGGFHIKEIQAKILENGILNQHPNLILLHAGSNDLTWLFGWLPPQDPYEETPQRFESLLDTILCECPDAVLLMGQIVDNKEWNASQRIEGFNKKVEYIAEERRASGFKVQAVNHFGVTGDLIQPDFIHPTDGGYEHMAGQWFNAIQNLPADWIQPAREPGLDATENCKGRPTS</sequence>
<dbReference type="PANTHER" id="PTHR30383:SF5">
    <property type="entry name" value="SGNH HYDROLASE-TYPE ESTERASE DOMAIN-CONTAINING PROTEIN"/>
    <property type="match status" value="1"/>
</dbReference>
<evidence type="ECO:0000313" key="3">
    <source>
        <dbReference type="Proteomes" id="UP001305779"/>
    </source>
</evidence>
<dbReference type="PANTHER" id="PTHR30383">
    <property type="entry name" value="THIOESTERASE 1/PROTEASE 1/LYSOPHOSPHOLIPASE L1"/>
    <property type="match status" value="1"/>
</dbReference>
<dbReference type="InterPro" id="IPR001087">
    <property type="entry name" value="GDSL"/>
</dbReference>
<dbReference type="InterPro" id="IPR051532">
    <property type="entry name" value="Ester_Hydrolysis_Enzymes"/>
</dbReference>
<dbReference type="Pfam" id="PF00657">
    <property type="entry name" value="Lipase_GDSL"/>
    <property type="match status" value="1"/>
</dbReference>